<dbReference type="EMBL" id="JARK01001381">
    <property type="protein sequence ID" value="EYC13078.1"/>
    <property type="molecule type" value="Genomic_DNA"/>
</dbReference>
<dbReference type="PANTHER" id="PTHR21032:SF0">
    <property type="entry name" value="G PATCH DOMAIN-CONTAINING PROTEIN 11"/>
    <property type="match status" value="1"/>
</dbReference>
<dbReference type="AlphaFoldDB" id="A0A016UER5"/>
<feature type="domain" description="G-patch" evidence="5">
    <location>
        <begin position="71"/>
        <end position="123"/>
    </location>
</feature>
<evidence type="ECO:0000256" key="2">
    <source>
        <dbReference type="ARBA" id="ARBA00021978"/>
    </source>
</evidence>
<dbReference type="InterPro" id="IPR039249">
    <property type="entry name" value="GPATCH11"/>
</dbReference>
<dbReference type="Pfam" id="PF13821">
    <property type="entry name" value="DUF4187"/>
    <property type="match status" value="1"/>
</dbReference>
<evidence type="ECO:0000259" key="5">
    <source>
        <dbReference type="PROSITE" id="PS50174"/>
    </source>
</evidence>
<dbReference type="InterPro" id="IPR000467">
    <property type="entry name" value="G_patch_dom"/>
</dbReference>
<evidence type="ECO:0000256" key="4">
    <source>
        <dbReference type="SAM" id="Coils"/>
    </source>
</evidence>
<reference evidence="7" key="1">
    <citation type="journal article" date="2015" name="Nat. Genet.">
        <title>The genome and transcriptome of the zoonotic hookworm Ancylostoma ceylanicum identify infection-specific gene families.</title>
        <authorList>
            <person name="Schwarz E.M."/>
            <person name="Hu Y."/>
            <person name="Antoshechkin I."/>
            <person name="Miller M.M."/>
            <person name="Sternberg P.W."/>
            <person name="Aroian R.V."/>
        </authorList>
    </citation>
    <scope>NUCLEOTIDE SEQUENCE</scope>
    <source>
        <strain evidence="7">HY135</strain>
    </source>
</reference>
<comment type="similarity">
    <text evidence="1">Belongs to the GPATCH11 family.</text>
</comment>
<dbReference type="GO" id="GO:0000776">
    <property type="term" value="C:kinetochore"/>
    <property type="evidence" value="ECO:0007669"/>
    <property type="project" value="TreeGrafter"/>
</dbReference>
<evidence type="ECO:0000313" key="7">
    <source>
        <dbReference type="Proteomes" id="UP000024635"/>
    </source>
</evidence>
<dbReference type="PANTHER" id="PTHR21032">
    <property type="entry name" value="G PATCH DOMAIN-CONTAINING PROTEIN 11"/>
    <property type="match status" value="1"/>
</dbReference>
<sequence length="293" mass="34125">MGDEEDDYMSDNFLVMTQDVKPGIATSMAHKRMLKIEGERIRSRQEDVSKPKKRELEKVLREEALSKPVPETSKGFALMAKMGFKPGMSLGKKKDESDLGSGIKEPIPLEVKNARTGLGHDSERENQAKERLMRNMEMMKRRADQTVELIDDYRKRKRGMSNTKDLIRDILTSRKICVELDTRINIELPEQSWFWKSYKQVRNSDDDSGRHELNDIDDDDLRYCYANGKDAPQEVRFDELPDEELCERLKEITGYLRSTHFYCIWCGCQFEHLEELEGYCPGLDRQAHDSTDD</sequence>
<comment type="caution">
    <text evidence="6">The sequence shown here is derived from an EMBL/GenBank/DDBJ whole genome shotgun (WGS) entry which is preliminary data.</text>
</comment>
<dbReference type="SMART" id="SM01173">
    <property type="entry name" value="DUF4187"/>
    <property type="match status" value="1"/>
</dbReference>
<dbReference type="GO" id="GO:0003676">
    <property type="term" value="F:nucleic acid binding"/>
    <property type="evidence" value="ECO:0007669"/>
    <property type="project" value="InterPro"/>
</dbReference>
<dbReference type="InterPro" id="IPR025239">
    <property type="entry name" value="DUF4187"/>
</dbReference>
<evidence type="ECO:0000256" key="3">
    <source>
        <dbReference type="ARBA" id="ARBA00030688"/>
    </source>
</evidence>
<organism evidence="6 7">
    <name type="scientific">Ancylostoma ceylanicum</name>
    <dbReference type="NCBI Taxonomy" id="53326"/>
    <lineage>
        <taxon>Eukaryota</taxon>
        <taxon>Metazoa</taxon>
        <taxon>Ecdysozoa</taxon>
        <taxon>Nematoda</taxon>
        <taxon>Chromadorea</taxon>
        <taxon>Rhabditida</taxon>
        <taxon>Rhabditina</taxon>
        <taxon>Rhabditomorpha</taxon>
        <taxon>Strongyloidea</taxon>
        <taxon>Ancylostomatidae</taxon>
        <taxon>Ancylostomatinae</taxon>
        <taxon>Ancylostoma</taxon>
    </lineage>
</organism>
<protein>
    <recommendedName>
        <fullName evidence="2">G patch domain-containing protein 11</fullName>
    </recommendedName>
    <alternativeName>
        <fullName evidence="3">Coiled-coil domain-containing protein 75</fullName>
    </alternativeName>
</protein>
<keyword evidence="4" id="KW-0175">Coiled coil</keyword>
<dbReference type="STRING" id="53326.A0A016UER5"/>
<dbReference type="SMART" id="SM00443">
    <property type="entry name" value="G_patch"/>
    <property type="match status" value="1"/>
</dbReference>
<name>A0A016UER5_9BILA</name>
<proteinExistence type="inferred from homology"/>
<dbReference type="Proteomes" id="UP000024635">
    <property type="component" value="Unassembled WGS sequence"/>
</dbReference>
<dbReference type="Pfam" id="PF01585">
    <property type="entry name" value="G-patch"/>
    <property type="match status" value="1"/>
</dbReference>
<gene>
    <name evidence="6" type="primary">Acey_s0045.g1257</name>
    <name evidence="6" type="synonym">Acey-T04H1.5</name>
    <name evidence="6" type="ORF">Y032_0045g1257</name>
</gene>
<keyword evidence="7" id="KW-1185">Reference proteome</keyword>
<dbReference type="PROSITE" id="PS50174">
    <property type="entry name" value="G_PATCH"/>
    <property type="match status" value="1"/>
</dbReference>
<feature type="coiled-coil region" evidence="4">
    <location>
        <begin position="122"/>
        <end position="156"/>
    </location>
</feature>
<evidence type="ECO:0000313" key="6">
    <source>
        <dbReference type="EMBL" id="EYC13078.1"/>
    </source>
</evidence>
<dbReference type="OrthoDB" id="786951at2759"/>
<accession>A0A016UER5</accession>
<evidence type="ECO:0000256" key="1">
    <source>
        <dbReference type="ARBA" id="ARBA00007140"/>
    </source>
</evidence>